<name>B9T961_RICCO</name>
<evidence type="ECO:0000313" key="2">
    <source>
        <dbReference type="Proteomes" id="UP000008311"/>
    </source>
</evidence>
<gene>
    <name evidence="1" type="ORF">RCOM_0437920</name>
</gene>
<reference evidence="2" key="1">
    <citation type="journal article" date="2010" name="Nat. Biotechnol.">
        <title>Draft genome sequence of the oilseed species Ricinus communis.</title>
        <authorList>
            <person name="Chan A.P."/>
            <person name="Crabtree J."/>
            <person name="Zhao Q."/>
            <person name="Lorenzi H."/>
            <person name="Orvis J."/>
            <person name="Puiu D."/>
            <person name="Melake-Berhan A."/>
            <person name="Jones K.M."/>
            <person name="Redman J."/>
            <person name="Chen G."/>
            <person name="Cahoon E.B."/>
            <person name="Gedil M."/>
            <person name="Stanke M."/>
            <person name="Haas B.J."/>
            <person name="Wortman J.R."/>
            <person name="Fraser-Liggett C.M."/>
            <person name="Ravel J."/>
            <person name="Rabinowicz P.D."/>
        </authorList>
    </citation>
    <scope>NUCLEOTIDE SEQUENCE [LARGE SCALE GENOMIC DNA]</scope>
    <source>
        <strain evidence="2">cv. Hale</strain>
    </source>
</reference>
<dbReference type="Proteomes" id="UP000008311">
    <property type="component" value="Unassembled WGS sequence"/>
</dbReference>
<dbReference type="EMBL" id="EQ975308">
    <property type="protein sequence ID" value="EEF27598.1"/>
    <property type="molecule type" value="Genomic_DNA"/>
</dbReference>
<evidence type="ECO:0000313" key="1">
    <source>
        <dbReference type="EMBL" id="EEF27598.1"/>
    </source>
</evidence>
<keyword evidence="2" id="KW-1185">Reference proteome</keyword>
<proteinExistence type="predicted"/>
<accession>B9T961</accession>
<sequence length="119" mass="13696">MQAIERYALGEPVKDIEDATGVNRRQLYRLLGRALEQHHDGRIFGYRALIAHVRVTEYVRVRPVTLPGERGYRGAVGALSQLLERYPTLAGWLRLQLRQNRFKLDQVGTDDGLRTRLRG</sequence>
<protein>
    <submittedName>
        <fullName evidence="1">Uncharacterized protein</fullName>
    </submittedName>
</protein>
<dbReference type="AlphaFoldDB" id="B9T961"/>
<dbReference type="InParanoid" id="B9T961"/>
<organism evidence="1 2">
    <name type="scientific">Ricinus communis</name>
    <name type="common">Castor bean</name>
    <dbReference type="NCBI Taxonomy" id="3988"/>
    <lineage>
        <taxon>Eukaryota</taxon>
        <taxon>Viridiplantae</taxon>
        <taxon>Streptophyta</taxon>
        <taxon>Embryophyta</taxon>
        <taxon>Tracheophyta</taxon>
        <taxon>Spermatophyta</taxon>
        <taxon>Magnoliopsida</taxon>
        <taxon>eudicotyledons</taxon>
        <taxon>Gunneridae</taxon>
        <taxon>Pentapetalae</taxon>
        <taxon>rosids</taxon>
        <taxon>fabids</taxon>
        <taxon>Malpighiales</taxon>
        <taxon>Euphorbiaceae</taxon>
        <taxon>Acalyphoideae</taxon>
        <taxon>Acalypheae</taxon>
        <taxon>Ricinus</taxon>
    </lineage>
</organism>